<proteinExistence type="predicted"/>
<organism evidence="1 2">
    <name type="scientific">Caldisphaera lagunensis (strain DSM 15908 / JCM 11604 / ANMR 0165 / IC-154)</name>
    <dbReference type="NCBI Taxonomy" id="1056495"/>
    <lineage>
        <taxon>Archaea</taxon>
        <taxon>Thermoproteota</taxon>
        <taxon>Thermoprotei</taxon>
        <taxon>Acidilobales</taxon>
        <taxon>Caldisphaeraceae</taxon>
        <taxon>Caldisphaera</taxon>
    </lineage>
</organism>
<dbReference type="KEGG" id="clg:Calag_0791"/>
<protein>
    <submittedName>
        <fullName evidence="1">Uncharacterized protein</fullName>
    </submittedName>
</protein>
<gene>
    <name evidence="1" type="ordered locus">Calag_0791</name>
</gene>
<dbReference type="InParanoid" id="L0A9G0"/>
<dbReference type="AlphaFoldDB" id="L0A9G0"/>
<dbReference type="Proteomes" id="UP000010469">
    <property type="component" value="Chromosome"/>
</dbReference>
<dbReference type="eggNOG" id="arCOG05388">
    <property type="taxonomic scope" value="Archaea"/>
</dbReference>
<reference evidence="2" key="1">
    <citation type="submission" date="2012-03" db="EMBL/GenBank/DDBJ databases">
        <title>Complete genome of Caldisphaera lagunensis DSM 15908.</title>
        <authorList>
            <person name="Lucas S."/>
            <person name="Copeland A."/>
            <person name="Lapidus A."/>
            <person name="Glavina del Rio T."/>
            <person name="Dalin E."/>
            <person name="Tice H."/>
            <person name="Bruce D."/>
            <person name="Goodwin L."/>
            <person name="Pitluck S."/>
            <person name="Peters L."/>
            <person name="Mikhailova N."/>
            <person name="Teshima H."/>
            <person name="Kyrpides N."/>
            <person name="Mavromatis K."/>
            <person name="Ivanova N."/>
            <person name="Brettin T."/>
            <person name="Detter J.C."/>
            <person name="Han C."/>
            <person name="Larimer F."/>
            <person name="Land M."/>
            <person name="Hauser L."/>
            <person name="Markowitz V."/>
            <person name="Cheng J.-F."/>
            <person name="Hugenholtz P."/>
            <person name="Woyke T."/>
            <person name="Wu D."/>
            <person name="Spring S."/>
            <person name="Schroeder M."/>
            <person name="Brambilla E."/>
            <person name="Klenk H.-P."/>
            <person name="Eisen J.A."/>
        </authorList>
    </citation>
    <scope>NUCLEOTIDE SEQUENCE [LARGE SCALE GENOMIC DNA]</scope>
    <source>
        <strain evidence="2">DSM 15908 / JCM 11604 / IC-154</strain>
    </source>
</reference>
<evidence type="ECO:0000313" key="1">
    <source>
        <dbReference type="EMBL" id="AFZ70533.1"/>
    </source>
</evidence>
<dbReference type="RefSeq" id="WP_015232430.1">
    <property type="nucleotide sequence ID" value="NC_019791.1"/>
</dbReference>
<dbReference type="HOGENOM" id="CLU_2140235_0_0_2"/>
<name>L0A9G0_CALLD</name>
<dbReference type="EMBL" id="CP003378">
    <property type="protein sequence ID" value="AFZ70533.1"/>
    <property type="molecule type" value="Genomic_DNA"/>
</dbReference>
<dbReference type="GeneID" id="14212051"/>
<dbReference type="OrthoDB" id="55886at2157"/>
<evidence type="ECO:0000313" key="2">
    <source>
        <dbReference type="Proteomes" id="UP000010469"/>
    </source>
</evidence>
<keyword evidence="2" id="KW-1185">Reference proteome</keyword>
<accession>L0A9G0</accession>
<sequence>MRDIKNLNTLEKYILVHIYRFGPDTPWLMAHRLLGNYGYSAKYDPDEIEKNCKTLEEEGLLVVYKGELKMKVTSSIKPWLKVKSKEFKHKPSGIYYDLSKEGRKVASNLYKEIFKNK</sequence>